<dbReference type="Proteomes" id="UP001446205">
    <property type="component" value="Unassembled WGS sequence"/>
</dbReference>
<dbReference type="CDD" id="cd02966">
    <property type="entry name" value="TlpA_like_family"/>
    <property type="match status" value="1"/>
</dbReference>
<accession>A0ABU9D8S7</accession>
<organism evidence="6 7">
    <name type="scientific">Thermithiobacillus plumbiphilus</name>
    <dbReference type="NCBI Taxonomy" id="1729899"/>
    <lineage>
        <taxon>Bacteria</taxon>
        <taxon>Pseudomonadati</taxon>
        <taxon>Pseudomonadota</taxon>
        <taxon>Acidithiobacillia</taxon>
        <taxon>Acidithiobacillales</taxon>
        <taxon>Thermithiobacillaceae</taxon>
        <taxon>Thermithiobacillus</taxon>
    </lineage>
</organism>
<comment type="subcellular location">
    <subcellularLocation>
        <location evidence="1">Cell envelope</location>
    </subcellularLocation>
</comment>
<dbReference type="PANTHER" id="PTHR42852">
    <property type="entry name" value="THIOL:DISULFIDE INTERCHANGE PROTEIN DSBE"/>
    <property type="match status" value="1"/>
</dbReference>
<keyword evidence="4" id="KW-0812">Transmembrane</keyword>
<feature type="transmembrane region" description="Helical" evidence="4">
    <location>
        <begin position="17"/>
        <end position="35"/>
    </location>
</feature>
<dbReference type="EMBL" id="JBBPCO010000008">
    <property type="protein sequence ID" value="MEK8089933.1"/>
    <property type="molecule type" value="Genomic_DNA"/>
</dbReference>
<dbReference type="SUPFAM" id="SSF52833">
    <property type="entry name" value="Thioredoxin-like"/>
    <property type="match status" value="1"/>
</dbReference>
<evidence type="ECO:0000259" key="5">
    <source>
        <dbReference type="PROSITE" id="PS51352"/>
    </source>
</evidence>
<keyword evidence="4" id="KW-1133">Transmembrane helix</keyword>
<dbReference type="PANTHER" id="PTHR42852:SF17">
    <property type="entry name" value="THIOREDOXIN-LIKE PROTEIN HI_1115"/>
    <property type="match status" value="1"/>
</dbReference>
<dbReference type="Gene3D" id="3.40.30.10">
    <property type="entry name" value="Glutaredoxin"/>
    <property type="match status" value="1"/>
</dbReference>
<sequence>MSDQAPKPAWWRPGRHWIPHWSTWLILLVAAYFWWRPLAWVSDPMTPAPAISAQLLDGRTFDLNQHRGQVVLINVWAPWCPPCRREMPAMAEYYQANQDRPFTILALADDEEAAVRDFVRKQGIPFPVGLTRQASGLAALGDISRIPTSFIIDKQGRVVHRITGPLHPGRLHSLIDPLL</sequence>
<dbReference type="InterPro" id="IPR013766">
    <property type="entry name" value="Thioredoxin_domain"/>
</dbReference>
<reference evidence="6 7" key="1">
    <citation type="submission" date="2024-04" db="EMBL/GenBank/DDBJ databases">
        <authorList>
            <person name="Abashina T."/>
            <person name="Shaikin A."/>
        </authorList>
    </citation>
    <scope>NUCLEOTIDE SEQUENCE [LARGE SCALE GENOMIC DNA]</scope>
    <source>
        <strain evidence="6 7">AAFK</strain>
    </source>
</reference>
<evidence type="ECO:0000313" key="7">
    <source>
        <dbReference type="Proteomes" id="UP001446205"/>
    </source>
</evidence>
<gene>
    <name evidence="6" type="ORF">WOB96_09155</name>
</gene>
<dbReference type="InterPro" id="IPR036249">
    <property type="entry name" value="Thioredoxin-like_sf"/>
</dbReference>
<evidence type="ECO:0000256" key="3">
    <source>
        <dbReference type="ARBA" id="ARBA00023284"/>
    </source>
</evidence>
<comment type="caution">
    <text evidence="6">The sequence shown here is derived from an EMBL/GenBank/DDBJ whole genome shotgun (WGS) entry which is preliminary data.</text>
</comment>
<dbReference type="RefSeq" id="WP_341370991.1">
    <property type="nucleotide sequence ID" value="NZ_JBBPCO010000008.1"/>
</dbReference>
<keyword evidence="4" id="KW-0472">Membrane</keyword>
<dbReference type="InterPro" id="IPR050553">
    <property type="entry name" value="Thioredoxin_ResA/DsbE_sf"/>
</dbReference>
<evidence type="ECO:0000256" key="1">
    <source>
        <dbReference type="ARBA" id="ARBA00004196"/>
    </source>
</evidence>
<dbReference type="InterPro" id="IPR017937">
    <property type="entry name" value="Thioredoxin_CS"/>
</dbReference>
<evidence type="ECO:0000256" key="2">
    <source>
        <dbReference type="ARBA" id="ARBA00022748"/>
    </source>
</evidence>
<feature type="domain" description="Thioredoxin" evidence="5">
    <location>
        <begin position="42"/>
        <end position="179"/>
    </location>
</feature>
<dbReference type="InterPro" id="IPR013740">
    <property type="entry name" value="Redoxin"/>
</dbReference>
<dbReference type="PROSITE" id="PS51352">
    <property type="entry name" value="THIOREDOXIN_2"/>
    <property type="match status" value="1"/>
</dbReference>
<dbReference type="Pfam" id="PF08534">
    <property type="entry name" value="Redoxin"/>
    <property type="match status" value="1"/>
</dbReference>
<name>A0ABU9D8S7_9PROT</name>
<keyword evidence="7" id="KW-1185">Reference proteome</keyword>
<keyword evidence="3" id="KW-0676">Redox-active center</keyword>
<dbReference type="PROSITE" id="PS00194">
    <property type="entry name" value="THIOREDOXIN_1"/>
    <property type="match status" value="1"/>
</dbReference>
<protein>
    <submittedName>
        <fullName evidence="6">TlpA disulfide reductase family protein</fullName>
    </submittedName>
</protein>
<proteinExistence type="predicted"/>
<keyword evidence="2" id="KW-0201">Cytochrome c-type biogenesis</keyword>
<evidence type="ECO:0000313" key="6">
    <source>
        <dbReference type="EMBL" id="MEK8089933.1"/>
    </source>
</evidence>
<evidence type="ECO:0000256" key="4">
    <source>
        <dbReference type="SAM" id="Phobius"/>
    </source>
</evidence>